<accession>A0ABX6QVB1</accession>
<organism evidence="8 9">
    <name type="scientific">Vibrio spartinae</name>
    <dbReference type="NCBI Taxonomy" id="1918945"/>
    <lineage>
        <taxon>Bacteria</taxon>
        <taxon>Pseudomonadati</taxon>
        <taxon>Pseudomonadota</taxon>
        <taxon>Gammaproteobacteria</taxon>
        <taxon>Vibrionales</taxon>
        <taxon>Vibrionaceae</taxon>
        <taxon>Vibrio</taxon>
    </lineage>
</organism>
<dbReference type="RefSeq" id="WP_182288045.1">
    <property type="nucleotide sequence ID" value="NZ_CP046268.1"/>
</dbReference>
<evidence type="ECO:0000313" key="8">
    <source>
        <dbReference type="EMBL" id="QMV12977.1"/>
    </source>
</evidence>
<sequence length="127" mass="15398">MYKYNFKEFFQFEFIKYLFIGLVNTIFGYSVYSIFIYIGLNYSIALMMATTIGVIFNYNTYRSFLFNKRGERKAFIKFLSGYVMVYFVNLLLLGYLNLLFNEYISQMICIPPVVIFNWIIFKYWVFK</sequence>
<evidence type="ECO:0000256" key="2">
    <source>
        <dbReference type="ARBA" id="ARBA00009399"/>
    </source>
</evidence>
<proteinExistence type="inferred from homology"/>
<dbReference type="InterPro" id="IPR051401">
    <property type="entry name" value="GtrA_CellWall_Glycosyl"/>
</dbReference>
<dbReference type="PANTHER" id="PTHR38459:SF1">
    <property type="entry name" value="PROPHAGE BACTOPRENOL-LINKED GLUCOSE TRANSLOCASE HOMOLOG"/>
    <property type="match status" value="1"/>
</dbReference>
<dbReference type="InterPro" id="IPR007267">
    <property type="entry name" value="GtrA_DPMS_TM"/>
</dbReference>
<evidence type="ECO:0000256" key="4">
    <source>
        <dbReference type="ARBA" id="ARBA00022989"/>
    </source>
</evidence>
<evidence type="ECO:0000313" key="9">
    <source>
        <dbReference type="Proteomes" id="UP000515264"/>
    </source>
</evidence>
<feature type="domain" description="GtrA/DPMS transmembrane" evidence="7">
    <location>
        <begin position="16"/>
        <end position="126"/>
    </location>
</feature>
<feature type="transmembrane region" description="Helical" evidence="6">
    <location>
        <begin position="104"/>
        <end position="125"/>
    </location>
</feature>
<evidence type="ECO:0000256" key="6">
    <source>
        <dbReference type="SAM" id="Phobius"/>
    </source>
</evidence>
<evidence type="ECO:0000256" key="3">
    <source>
        <dbReference type="ARBA" id="ARBA00022692"/>
    </source>
</evidence>
<feature type="transmembrane region" description="Helical" evidence="6">
    <location>
        <begin position="79"/>
        <end position="98"/>
    </location>
</feature>
<name>A0ABX6QVB1_9VIBR</name>
<keyword evidence="5 6" id="KW-0472">Membrane</keyword>
<dbReference type="EMBL" id="CP046268">
    <property type="protein sequence ID" value="QMV12977.1"/>
    <property type="molecule type" value="Genomic_DNA"/>
</dbReference>
<evidence type="ECO:0000256" key="1">
    <source>
        <dbReference type="ARBA" id="ARBA00004141"/>
    </source>
</evidence>
<gene>
    <name evidence="8" type="ORF">Vspart_00182</name>
</gene>
<feature type="transmembrane region" description="Helical" evidence="6">
    <location>
        <begin position="12"/>
        <end position="29"/>
    </location>
</feature>
<feature type="transmembrane region" description="Helical" evidence="6">
    <location>
        <begin position="35"/>
        <end position="58"/>
    </location>
</feature>
<reference evidence="8 9" key="1">
    <citation type="journal article" date="2020" name="J. Nat. Prod.">
        <title>Genomics-Metabolomics Profiling Disclosed Marine Vibrio spartinae 3.6 as a Producer of a New Branched Side Chain Prodigiosin.</title>
        <authorList>
            <person name="Vitale G.A."/>
            <person name="Sciarretta M."/>
            <person name="Palma Esposito F."/>
            <person name="January G.G."/>
            <person name="Giaccio M."/>
            <person name="Bunk B."/>
            <person name="Sproer C."/>
            <person name="Bajerski F."/>
            <person name="Power D."/>
            <person name="Festa C."/>
            <person name="Monti M.C."/>
            <person name="D'Auria M.V."/>
            <person name="de Pascale D."/>
        </authorList>
    </citation>
    <scope>NUCLEOTIDE SEQUENCE [LARGE SCALE GENOMIC DNA]</scope>
    <source>
        <strain evidence="8 9">3.6</strain>
    </source>
</reference>
<evidence type="ECO:0000259" key="7">
    <source>
        <dbReference type="Pfam" id="PF04138"/>
    </source>
</evidence>
<keyword evidence="9" id="KW-1185">Reference proteome</keyword>
<evidence type="ECO:0000256" key="5">
    <source>
        <dbReference type="ARBA" id="ARBA00023136"/>
    </source>
</evidence>
<dbReference type="Pfam" id="PF04138">
    <property type="entry name" value="GtrA_DPMS_TM"/>
    <property type="match status" value="1"/>
</dbReference>
<keyword evidence="3 6" id="KW-0812">Transmembrane</keyword>
<comment type="similarity">
    <text evidence="2">Belongs to the GtrA family.</text>
</comment>
<comment type="subcellular location">
    <subcellularLocation>
        <location evidence="1">Membrane</location>
        <topology evidence="1">Multi-pass membrane protein</topology>
    </subcellularLocation>
</comment>
<protein>
    <submittedName>
        <fullName evidence="8">GtrA-like protein</fullName>
    </submittedName>
</protein>
<dbReference type="Proteomes" id="UP000515264">
    <property type="component" value="Chromosome 1"/>
</dbReference>
<dbReference type="PANTHER" id="PTHR38459">
    <property type="entry name" value="PROPHAGE BACTOPRENOL-LINKED GLUCOSE TRANSLOCASE HOMOLOG"/>
    <property type="match status" value="1"/>
</dbReference>
<keyword evidence="4 6" id="KW-1133">Transmembrane helix</keyword>